<name>A0AAE0FSF7_9CHLO</name>
<evidence type="ECO:0000313" key="1">
    <source>
        <dbReference type="EMBL" id="KAK3265154.1"/>
    </source>
</evidence>
<dbReference type="Proteomes" id="UP001190700">
    <property type="component" value="Unassembled WGS sequence"/>
</dbReference>
<accession>A0AAE0FSF7</accession>
<proteinExistence type="predicted"/>
<evidence type="ECO:0000313" key="2">
    <source>
        <dbReference type="Proteomes" id="UP001190700"/>
    </source>
</evidence>
<dbReference type="EMBL" id="LGRX02014098">
    <property type="protein sequence ID" value="KAK3265154.1"/>
    <property type="molecule type" value="Genomic_DNA"/>
</dbReference>
<comment type="caution">
    <text evidence="1">The sequence shown here is derived from an EMBL/GenBank/DDBJ whole genome shotgun (WGS) entry which is preliminary data.</text>
</comment>
<dbReference type="AlphaFoldDB" id="A0AAE0FSF7"/>
<sequence>MPSSAHKKQRLESAAPASLLRNVQVLRSGDSTQSDVVTDEVERWKSLDTSLIQKFIDVETQLLNEFALMYKTKYSCNGTLEEETGSLGFQTEEMGDQ</sequence>
<protein>
    <submittedName>
        <fullName evidence="1">Uncharacterized protein</fullName>
    </submittedName>
</protein>
<reference evidence="1 2" key="1">
    <citation type="journal article" date="2015" name="Genome Biol. Evol.">
        <title>Comparative Genomics of a Bacterivorous Green Alga Reveals Evolutionary Causalities and Consequences of Phago-Mixotrophic Mode of Nutrition.</title>
        <authorList>
            <person name="Burns J.A."/>
            <person name="Paasch A."/>
            <person name="Narechania A."/>
            <person name="Kim E."/>
        </authorList>
    </citation>
    <scope>NUCLEOTIDE SEQUENCE [LARGE SCALE GENOMIC DNA]</scope>
    <source>
        <strain evidence="1 2">PLY_AMNH</strain>
    </source>
</reference>
<organism evidence="1 2">
    <name type="scientific">Cymbomonas tetramitiformis</name>
    <dbReference type="NCBI Taxonomy" id="36881"/>
    <lineage>
        <taxon>Eukaryota</taxon>
        <taxon>Viridiplantae</taxon>
        <taxon>Chlorophyta</taxon>
        <taxon>Pyramimonadophyceae</taxon>
        <taxon>Pyramimonadales</taxon>
        <taxon>Pyramimonadaceae</taxon>
        <taxon>Cymbomonas</taxon>
    </lineage>
</organism>
<keyword evidence="2" id="KW-1185">Reference proteome</keyword>
<gene>
    <name evidence="1" type="ORF">CYMTET_26146</name>
</gene>